<proteinExistence type="predicted"/>
<evidence type="ECO:0000313" key="4">
    <source>
        <dbReference type="Proteomes" id="UP001305746"/>
    </source>
</evidence>
<dbReference type="PANTHER" id="PTHR45947">
    <property type="entry name" value="SULFOQUINOVOSYL TRANSFERASE SQD2"/>
    <property type="match status" value="1"/>
</dbReference>
<organism evidence="3 4">
    <name type="scientific">Marinobacter qingdaonensis</name>
    <dbReference type="NCBI Taxonomy" id="3108486"/>
    <lineage>
        <taxon>Bacteria</taxon>
        <taxon>Pseudomonadati</taxon>
        <taxon>Pseudomonadota</taxon>
        <taxon>Gammaproteobacteria</taxon>
        <taxon>Pseudomonadales</taxon>
        <taxon>Marinobacteraceae</taxon>
        <taxon>Marinobacter</taxon>
    </lineage>
</organism>
<accession>A0ABU5P027</accession>
<dbReference type="RefSeq" id="WP_322855876.1">
    <property type="nucleotide sequence ID" value="NZ_JAYDCJ010000003.1"/>
</dbReference>
<gene>
    <name evidence="3" type="ORF">U5822_12090</name>
</gene>
<keyword evidence="3" id="KW-0328">Glycosyltransferase</keyword>
<feature type="domain" description="Glycosyl transferase family 1" evidence="1">
    <location>
        <begin position="158"/>
        <end position="309"/>
    </location>
</feature>
<dbReference type="Pfam" id="PF00534">
    <property type="entry name" value="Glycos_transf_1"/>
    <property type="match status" value="1"/>
</dbReference>
<sequence length="345" mass="39298">MITPAVWFPTVRTGTGTDVFTRTLADNLNARGVRAEITWLPHRAEYCPWSVRHPQAPDWSNIVHANTWLNWRLLPKDMPLVVTVHHTVHRPELRKQKGILRALYHQFWIAPNERRMLRLANQATTVSEFAADATRKDLVDHPIRVIYNGIDTDRFFPKPKDEGNEPFRLLYVGSWISRKGVDLLQPIMRKLGPGFELLYTGPQEGRVKGNTRDIGHLANEEQVVQALQDADVLLFPSRSEGFGLVIVEAMASGLPVVTSEIAPITEIIRNGVDGFLCPVNDTDEFARAIRRLKEDSQQYKQIRKSGRKRALDRFSVDTMTKQYVELYSNMLASAQNEEVRLAPLA</sequence>
<keyword evidence="3" id="KW-0808">Transferase</keyword>
<dbReference type="EC" id="2.4.-.-" evidence="3"/>
<dbReference type="InterPro" id="IPR028098">
    <property type="entry name" value="Glyco_trans_4-like_N"/>
</dbReference>
<dbReference type="CDD" id="cd03801">
    <property type="entry name" value="GT4_PimA-like"/>
    <property type="match status" value="1"/>
</dbReference>
<dbReference type="GO" id="GO:0016757">
    <property type="term" value="F:glycosyltransferase activity"/>
    <property type="evidence" value="ECO:0007669"/>
    <property type="project" value="UniProtKB-KW"/>
</dbReference>
<comment type="caution">
    <text evidence="3">The sequence shown here is derived from an EMBL/GenBank/DDBJ whole genome shotgun (WGS) entry which is preliminary data.</text>
</comment>
<keyword evidence="4" id="KW-1185">Reference proteome</keyword>
<evidence type="ECO:0000259" key="2">
    <source>
        <dbReference type="Pfam" id="PF13439"/>
    </source>
</evidence>
<evidence type="ECO:0000313" key="3">
    <source>
        <dbReference type="EMBL" id="MEA1081416.1"/>
    </source>
</evidence>
<evidence type="ECO:0000259" key="1">
    <source>
        <dbReference type="Pfam" id="PF00534"/>
    </source>
</evidence>
<feature type="domain" description="Glycosyltransferase subfamily 4-like N-terminal" evidence="2">
    <location>
        <begin position="61"/>
        <end position="154"/>
    </location>
</feature>
<dbReference type="PANTHER" id="PTHR45947:SF3">
    <property type="entry name" value="SULFOQUINOVOSYL TRANSFERASE SQD2"/>
    <property type="match status" value="1"/>
</dbReference>
<dbReference type="Gene3D" id="3.40.50.2000">
    <property type="entry name" value="Glycogen Phosphorylase B"/>
    <property type="match status" value="2"/>
</dbReference>
<dbReference type="Proteomes" id="UP001305746">
    <property type="component" value="Unassembled WGS sequence"/>
</dbReference>
<protein>
    <submittedName>
        <fullName evidence="3">Glycosyltransferase family 4 protein</fullName>
        <ecNumber evidence="3">2.4.-.-</ecNumber>
    </submittedName>
</protein>
<dbReference type="InterPro" id="IPR050194">
    <property type="entry name" value="Glycosyltransferase_grp1"/>
</dbReference>
<reference evidence="3 4" key="1">
    <citation type="submission" date="2023-12" db="EMBL/GenBank/DDBJ databases">
        <title>Marinobacter qingdaonensis sp. nov., isolated from the intertidal sediment of Qingdao, PR China.</title>
        <authorList>
            <person name="Li Y."/>
        </authorList>
    </citation>
    <scope>NUCLEOTIDE SEQUENCE [LARGE SCALE GENOMIC DNA]</scope>
    <source>
        <strain evidence="3 4">ASW11-75</strain>
    </source>
</reference>
<dbReference type="SUPFAM" id="SSF53756">
    <property type="entry name" value="UDP-Glycosyltransferase/glycogen phosphorylase"/>
    <property type="match status" value="1"/>
</dbReference>
<dbReference type="InterPro" id="IPR001296">
    <property type="entry name" value="Glyco_trans_1"/>
</dbReference>
<dbReference type="Pfam" id="PF13439">
    <property type="entry name" value="Glyco_transf_4"/>
    <property type="match status" value="1"/>
</dbReference>
<dbReference type="EMBL" id="JAYDCJ010000003">
    <property type="protein sequence ID" value="MEA1081416.1"/>
    <property type="molecule type" value="Genomic_DNA"/>
</dbReference>
<name>A0ABU5P027_9GAMM</name>